<protein>
    <recommendedName>
        <fullName evidence="3">Nucleotidyltransferase</fullName>
    </recommendedName>
</protein>
<dbReference type="GeneID" id="33327206"/>
<dbReference type="AlphaFoldDB" id="A0A2Z2N6W0"/>
<dbReference type="Gene3D" id="3.30.460.40">
    <property type="match status" value="1"/>
</dbReference>
<dbReference type="InterPro" id="IPR043519">
    <property type="entry name" value="NT_sf"/>
</dbReference>
<dbReference type="SUPFAM" id="SSF81301">
    <property type="entry name" value="Nucleotidyltransferase"/>
    <property type="match status" value="1"/>
</dbReference>
<dbReference type="OrthoDB" id="96853at2157"/>
<dbReference type="RefSeq" id="WP_088865847.1">
    <property type="nucleotide sequence ID" value="NZ_CP015106.1"/>
</dbReference>
<organism evidence="1 2">
    <name type="scientific">Thermococcus radiotolerans</name>
    <dbReference type="NCBI Taxonomy" id="187880"/>
    <lineage>
        <taxon>Archaea</taxon>
        <taxon>Methanobacteriati</taxon>
        <taxon>Methanobacteriota</taxon>
        <taxon>Thermococci</taxon>
        <taxon>Thermococcales</taxon>
        <taxon>Thermococcaceae</taxon>
        <taxon>Thermococcus</taxon>
    </lineage>
</organism>
<dbReference type="EMBL" id="CP015106">
    <property type="protein sequence ID" value="ASJ13609.1"/>
    <property type="molecule type" value="Genomic_DNA"/>
</dbReference>
<dbReference type="KEGG" id="trl:A3L10_00125"/>
<dbReference type="CDD" id="cd07749">
    <property type="entry name" value="NT_Pol-beta-like_1"/>
    <property type="match status" value="1"/>
</dbReference>
<gene>
    <name evidence="1" type="ORF">A3L10_00125</name>
</gene>
<sequence length="157" mass="18065">MIPQTYLKVLRRLYERLEDAGVNWVVTGSLGFALQGIPVEPHDIDIQTDRDGAYEIESLFSEFVVKPVEFRESEAIRSHFGVLMIDGVRVEIMGNIQKKVGGEWEPPVDILRYKRFVEIEGMKIPVLDLEYEYGAYLKLGRVEKAEMLRKFLEGSGR</sequence>
<name>A0A2Z2N6W0_9EURY</name>
<dbReference type="InterPro" id="IPR019646">
    <property type="entry name" value="Aminoglyc_AdlTrfase"/>
</dbReference>
<reference evidence="1 2" key="1">
    <citation type="submission" date="2016-04" db="EMBL/GenBank/DDBJ databases">
        <title>Complete genome sequence of Thermococcus radiotolerans type strain EJ2.</title>
        <authorList>
            <person name="Oger P.M."/>
        </authorList>
    </citation>
    <scope>NUCLEOTIDE SEQUENCE [LARGE SCALE GENOMIC DNA]</scope>
    <source>
        <strain evidence="1 2">EJ2</strain>
    </source>
</reference>
<evidence type="ECO:0000313" key="2">
    <source>
        <dbReference type="Proteomes" id="UP000250085"/>
    </source>
</evidence>
<proteinExistence type="predicted"/>
<dbReference type="Proteomes" id="UP000250085">
    <property type="component" value="Chromosome"/>
</dbReference>
<keyword evidence="2" id="KW-1185">Reference proteome</keyword>
<dbReference type="Pfam" id="PF10706">
    <property type="entry name" value="Aminoglyc_resit"/>
    <property type="match status" value="1"/>
</dbReference>
<evidence type="ECO:0000313" key="1">
    <source>
        <dbReference type="EMBL" id="ASJ13609.1"/>
    </source>
</evidence>
<evidence type="ECO:0008006" key="3">
    <source>
        <dbReference type="Google" id="ProtNLM"/>
    </source>
</evidence>
<accession>A0A2Z2N6W0</accession>